<dbReference type="AlphaFoldDB" id="G0RYB5"/>
<dbReference type="STRING" id="759272.G0RYB5"/>
<dbReference type="Proteomes" id="UP000008066">
    <property type="component" value="Unassembled WGS sequence"/>
</dbReference>
<protein>
    <submittedName>
        <fullName evidence="2">Uncharacterized protein</fullName>
    </submittedName>
</protein>
<dbReference type="RefSeq" id="XP_006691143.1">
    <property type="nucleotide sequence ID" value="XM_006691080.1"/>
</dbReference>
<dbReference type="HOGENOM" id="CLU_1885523_0_0_1"/>
<dbReference type="OrthoDB" id="4525115at2759"/>
<name>G0RYB5_CHATD</name>
<dbReference type="EMBL" id="GL988032">
    <property type="protein sequence ID" value="EGS23901.1"/>
    <property type="molecule type" value="Genomic_DNA"/>
</dbReference>
<sequence>MSDKPERMTWDHKADHDLLSSIVQELAPSQEQLRGVMRRMHELGYSCTLKAITQHLQKLRRKDEKKAGNGEDGASSAATTPAKTPRRRAVAAGSARKGGSAKRKASAVDNDNSDTEFKTPSKRGRKAIKKDTTKSEPEIKEESELSEPASPEVMYAG</sequence>
<feature type="compositionally biased region" description="Low complexity" evidence="1">
    <location>
        <begin position="74"/>
        <end position="83"/>
    </location>
</feature>
<feature type="compositionally biased region" description="Low complexity" evidence="1">
    <location>
        <begin position="146"/>
        <end position="157"/>
    </location>
</feature>
<evidence type="ECO:0000313" key="2">
    <source>
        <dbReference type="EMBL" id="EGS23901.1"/>
    </source>
</evidence>
<evidence type="ECO:0000313" key="3">
    <source>
        <dbReference type="Proteomes" id="UP000008066"/>
    </source>
</evidence>
<gene>
    <name evidence="2" type="ORF">CTHT_0006100</name>
</gene>
<evidence type="ECO:0000256" key="1">
    <source>
        <dbReference type="SAM" id="MobiDB-lite"/>
    </source>
</evidence>
<reference evidence="2 3" key="1">
    <citation type="journal article" date="2011" name="Cell">
        <title>Insight into structure and assembly of the nuclear pore complex by utilizing the genome of a eukaryotic thermophile.</title>
        <authorList>
            <person name="Amlacher S."/>
            <person name="Sarges P."/>
            <person name="Flemming D."/>
            <person name="van Noort V."/>
            <person name="Kunze R."/>
            <person name="Devos D.P."/>
            <person name="Arumugam M."/>
            <person name="Bork P."/>
            <person name="Hurt E."/>
        </authorList>
    </citation>
    <scope>NUCLEOTIDE SEQUENCE [LARGE SCALE GENOMIC DNA]</scope>
    <source>
        <strain evidence="3">DSM 1495 / CBS 144.50 / IMI 039719</strain>
    </source>
</reference>
<organism evidence="3">
    <name type="scientific">Chaetomium thermophilum (strain DSM 1495 / CBS 144.50 / IMI 039719)</name>
    <name type="common">Thermochaetoides thermophila</name>
    <dbReference type="NCBI Taxonomy" id="759272"/>
    <lineage>
        <taxon>Eukaryota</taxon>
        <taxon>Fungi</taxon>
        <taxon>Dikarya</taxon>
        <taxon>Ascomycota</taxon>
        <taxon>Pezizomycotina</taxon>
        <taxon>Sordariomycetes</taxon>
        <taxon>Sordariomycetidae</taxon>
        <taxon>Sordariales</taxon>
        <taxon>Chaetomiaceae</taxon>
        <taxon>Thermochaetoides</taxon>
    </lineage>
</organism>
<keyword evidence="3" id="KW-1185">Reference proteome</keyword>
<dbReference type="KEGG" id="cthr:CTHT_0006100"/>
<accession>G0RYB5</accession>
<feature type="compositionally biased region" description="Basic and acidic residues" evidence="1">
    <location>
        <begin position="129"/>
        <end position="143"/>
    </location>
</feature>
<dbReference type="eggNOG" id="ENOG502R9U6">
    <property type="taxonomic scope" value="Eukaryota"/>
</dbReference>
<dbReference type="GeneID" id="18254648"/>
<feature type="region of interest" description="Disordered" evidence="1">
    <location>
        <begin position="56"/>
        <end position="157"/>
    </location>
</feature>
<dbReference type="OMA" id="WNPSSHE"/>
<proteinExistence type="predicted"/>